<accession>A0A377J3S2</accession>
<dbReference type="RefSeq" id="WP_115011296.1">
    <property type="nucleotide sequence ID" value="NZ_UGHV01000001.1"/>
</dbReference>
<reference evidence="1 2" key="1">
    <citation type="submission" date="2018-06" db="EMBL/GenBank/DDBJ databases">
        <authorList>
            <consortium name="Pathogen Informatics"/>
            <person name="Doyle S."/>
        </authorList>
    </citation>
    <scope>NUCLEOTIDE SEQUENCE [LARGE SCALE GENOMIC DNA]</scope>
    <source>
        <strain evidence="1 2">NCTC12410</strain>
    </source>
</reference>
<evidence type="ECO:0000313" key="1">
    <source>
        <dbReference type="EMBL" id="STO97018.1"/>
    </source>
</evidence>
<dbReference type="EMBL" id="UGHV01000001">
    <property type="protein sequence ID" value="STO97018.1"/>
    <property type="molecule type" value="Genomic_DNA"/>
</dbReference>
<dbReference type="AlphaFoldDB" id="A0A377J3S2"/>
<sequence>MTPLSPYPSSRALRQQGVAIHKSAQVDSSVDCHATALTRNDRENSPCEKADSRDNAENIKNLESIFDNNAQKSKKWILGGLGLFHHRFGILGFAMKKQGCAAFCAEIRLVAYRTSKRQAPCFIAQSRIPSKSGF</sequence>
<name>A0A377J3S2_9HELI</name>
<dbReference type="Proteomes" id="UP000254841">
    <property type="component" value="Unassembled WGS sequence"/>
</dbReference>
<gene>
    <name evidence="1" type="ORF">NCTC12410_00837</name>
</gene>
<evidence type="ECO:0000313" key="2">
    <source>
        <dbReference type="Proteomes" id="UP000254841"/>
    </source>
</evidence>
<dbReference type="OrthoDB" id="5331816at2"/>
<proteinExistence type="predicted"/>
<protein>
    <submittedName>
        <fullName evidence="1">Uncharacterized protein</fullName>
    </submittedName>
</protein>
<organism evidence="1 2">
    <name type="scientific">Helicobacter canis</name>
    <dbReference type="NCBI Taxonomy" id="29419"/>
    <lineage>
        <taxon>Bacteria</taxon>
        <taxon>Pseudomonadati</taxon>
        <taxon>Campylobacterota</taxon>
        <taxon>Epsilonproteobacteria</taxon>
        <taxon>Campylobacterales</taxon>
        <taxon>Helicobacteraceae</taxon>
        <taxon>Helicobacter</taxon>
    </lineage>
</organism>